<dbReference type="GO" id="GO:0008761">
    <property type="term" value="F:UDP-N-acetylglucosamine 2-epimerase activity"/>
    <property type="evidence" value="ECO:0007669"/>
    <property type="project" value="UniProtKB-EC"/>
</dbReference>
<dbReference type="InterPro" id="IPR029767">
    <property type="entry name" value="WecB-like"/>
</dbReference>
<dbReference type="NCBIfam" id="TIGR00236">
    <property type="entry name" value="wecB"/>
    <property type="match status" value="1"/>
</dbReference>
<dbReference type="RefSeq" id="WP_043099603.1">
    <property type="nucleotide sequence ID" value="NZ_JACHET010000001.1"/>
</dbReference>
<evidence type="ECO:0000256" key="4">
    <source>
        <dbReference type="ARBA" id="ARBA00038858"/>
    </source>
</evidence>
<dbReference type="Proteomes" id="UP000029708">
    <property type="component" value="Unassembled WGS sequence"/>
</dbReference>
<evidence type="ECO:0000313" key="8">
    <source>
        <dbReference type="EMBL" id="MBB6184237.1"/>
    </source>
</evidence>
<evidence type="ECO:0000259" key="6">
    <source>
        <dbReference type="Pfam" id="PF02350"/>
    </source>
</evidence>
<dbReference type="PANTHER" id="PTHR43174:SF2">
    <property type="entry name" value="UDP-N-ACETYLGLUCOSAMINE 2-EPIMERASE"/>
    <property type="match status" value="1"/>
</dbReference>
<evidence type="ECO:0000256" key="3">
    <source>
        <dbReference type="ARBA" id="ARBA00038209"/>
    </source>
</evidence>
<dbReference type="EMBL" id="JROI01000008">
    <property type="protein sequence ID" value="KGI78504.1"/>
    <property type="molecule type" value="Genomic_DNA"/>
</dbReference>
<proteinExistence type="inferred from homology"/>
<reference evidence="8 10" key="2">
    <citation type="submission" date="2020-08" db="EMBL/GenBank/DDBJ databases">
        <title>Genomic Encyclopedia of Type Strains, Phase IV (KMG-IV): sequencing the most valuable type-strain genomes for metagenomic binning, comparative biology and taxonomic classification.</title>
        <authorList>
            <person name="Goeker M."/>
        </authorList>
    </citation>
    <scope>NUCLEOTIDE SEQUENCE [LARGE SCALE GENOMIC DNA]</scope>
    <source>
        <strain evidence="8 10">DSM 107085</strain>
    </source>
</reference>
<comment type="similarity">
    <text evidence="3 5">Belongs to the UDP-N-acetylglucosamine 2-epimerase family.</text>
</comment>
<organism evidence="7 9">
    <name type="scientific">Oleiagrimonas soli</name>
    <dbReference type="NCBI Taxonomy" id="1543381"/>
    <lineage>
        <taxon>Bacteria</taxon>
        <taxon>Pseudomonadati</taxon>
        <taxon>Pseudomonadota</taxon>
        <taxon>Gammaproteobacteria</taxon>
        <taxon>Lysobacterales</taxon>
        <taxon>Rhodanobacteraceae</taxon>
        <taxon>Oleiagrimonas</taxon>
    </lineage>
</organism>
<dbReference type="STRING" id="1543381.LF63_0103245"/>
<gene>
    <name evidence="8" type="ORF">HNQ86_001582</name>
    <name evidence="7" type="ORF">LF63_0103245</name>
</gene>
<keyword evidence="1 5" id="KW-0413">Isomerase</keyword>
<dbReference type="CDD" id="cd03786">
    <property type="entry name" value="GTB_UDP-GlcNAc_2-Epimerase"/>
    <property type="match status" value="1"/>
</dbReference>
<dbReference type="SUPFAM" id="SSF53756">
    <property type="entry name" value="UDP-Glycosyltransferase/glycogen phosphorylase"/>
    <property type="match status" value="1"/>
</dbReference>
<reference evidence="7 9" key="1">
    <citation type="submission" date="2014-09" db="EMBL/GenBank/DDBJ databases">
        <title>Xanthomonadaceae 3.5X direct submission.</title>
        <authorList>
            <person name="Fang T."/>
            <person name="Wang H."/>
        </authorList>
    </citation>
    <scope>NUCLEOTIDE SEQUENCE [LARGE SCALE GENOMIC DNA]</scope>
    <source>
        <strain evidence="7 9">3.5X</strain>
    </source>
</reference>
<dbReference type="Proteomes" id="UP000560000">
    <property type="component" value="Unassembled WGS sequence"/>
</dbReference>
<accession>A0A099CXR1</accession>
<comment type="caution">
    <text evidence="7">The sequence shown here is derived from an EMBL/GenBank/DDBJ whole genome shotgun (WGS) entry which is preliminary data.</text>
</comment>
<dbReference type="EC" id="5.1.3.14" evidence="4"/>
<evidence type="ECO:0000313" key="7">
    <source>
        <dbReference type="EMBL" id="KGI78504.1"/>
    </source>
</evidence>
<sequence>MNEKKHLLCIVGTRPEGIKMAPVIKALKQASWARVTVLATAQHRDLLDQVLSLFDIRPDMDLNIMKDNQSLSELTSRLLTRLDEAFAELRPDIVLAQGDTTTVMTAALAAFYRRIPFGHVEAGLRTHDMANPFPEEMNRLVAGHLARWHFVPTQRSRANLLREGIDERAIHVTGNTVIDALLEIAEKEWPLDVPLDDARRLVLVTAHRRENFGAPLREICKAILRLVDHHEDIEVLYPVHPNPNVRAVVAELLSGHSRIHLVDPLEYAPFVEAQKRAHLILTDSGGVQEEAPALGKPVLVMRVETERPEAVEEGVVRLVGTDEDEIFTQASRLLSDAQAHAAMARGVSPYGDGHAASRIADILERDLAGADGVVVGSV</sequence>
<protein>
    <recommendedName>
        <fullName evidence="4">UDP-N-acetylglucosamine 2-epimerase (non-hydrolyzing)</fullName>
        <ecNumber evidence="4">5.1.3.14</ecNumber>
    </recommendedName>
</protein>
<feature type="domain" description="UDP-N-acetylglucosamine 2-epimerase" evidence="6">
    <location>
        <begin position="25"/>
        <end position="364"/>
    </location>
</feature>
<dbReference type="EMBL" id="JACHET010000001">
    <property type="protein sequence ID" value="MBB6184237.1"/>
    <property type="molecule type" value="Genomic_DNA"/>
</dbReference>
<dbReference type="InterPro" id="IPR003331">
    <property type="entry name" value="UDP_GlcNAc_Epimerase_2_dom"/>
</dbReference>
<evidence type="ECO:0000256" key="2">
    <source>
        <dbReference type="ARBA" id="ARBA00036080"/>
    </source>
</evidence>
<dbReference type="PANTHER" id="PTHR43174">
    <property type="entry name" value="UDP-N-ACETYLGLUCOSAMINE 2-EPIMERASE"/>
    <property type="match status" value="1"/>
</dbReference>
<dbReference type="OrthoDB" id="9803238at2"/>
<evidence type="ECO:0000256" key="1">
    <source>
        <dbReference type="ARBA" id="ARBA00023235"/>
    </source>
</evidence>
<evidence type="ECO:0000313" key="10">
    <source>
        <dbReference type="Proteomes" id="UP000560000"/>
    </source>
</evidence>
<dbReference type="Gene3D" id="3.40.50.2000">
    <property type="entry name" value="Glycogen Phosphorylase B"/>
    <property type="match status" value="2"/>
</dbReference>
<evidence type="ECO:0000256" key="5">
    <source>
        <dbReference type="RuleBase" id="RU003513"/>
    </source>
</evidence>
<dbReference type="AlphaFoldDB" id="A0A099CXR1"/>
<name>A0A099CXR1_9GAMM</name>
<dbReference type="HOGENOM" id="CLU_041674_1_0_6"/>
<evidence type="ECO:0000313" key="9">
    <source>
        <dbReference type="Proteomes" id="UP000029708"/>
    </source>
</evidence>
<dbReference type="Pfam" id="PF02350">
    <property type="entry name" value="Epimerase_2"/>
    <property type="match status" value="1"/>
</dbReference>
<comment type="catalytic activity">
    <reaction evidence="2">
        <text>UDP-N-acetyl-alpha-D-glucosamine = UDP-N-acetyl-alpha-D-mannosamine</text>
        <dbReference type="Rhea" id="RHEA:17213"/>
        <dbReference type="ChEBI" id="CHEBI:57705"/>
        <dbReference type="ChEBI" id="CHEBI:68623"/>
        <dbReference type="EC" id="5.1.3.14"/>
    </reaction>
</comment>
<keyword evidence="9" id="KW-1185">Reference proteome</keyword>